<dbReference type="CTD" id="9938344"/>
<protein>
    <submittedName>
        <fullName evidence="1">Uncharacterized protein</fullName>
    </submittedName>
</protein>
<accession>A0A1S0UA30</accession>
<dbReference type="InParanoid" id="A0A1S0UA30"/>
<evidence type="ECO:0000313" key="1">
    <source>
        <dbReference type="EMBL" id="EFO27511.1"/>
    </source>
</evidence>
<organism evidence="1">
    <name type="scientific">Loa loa</name>
    <name type="common">Eye worm</name>
    <name type="synonym">Filaria loa</name>
    <dbReference type="NCBI Taxonomy" id="7209"/>
    <lineage>
        <taxon>Eukaryota</taxon>
        <taxon>Metazoa</taxon>
        <taxon>Ecdysozoa</taxon>
        <taxon>Nematoda</taxon>
        <taxon>Chromadorea</taxon>
        <taxon>Rhabditida</taxon>
        <taxon>Spirurina</taxon>
        <taxon>Spiruromorpha</taxon>
        <taxon>Filarioidea</taxon>
        <taxon>Onchocercidae</taxon>
        <taxon>Loa</taxon>
    </lineage>
</organism>
<proteinExistence type="predicted"/>
<sequence length="142" mass="16631">MEGWRMLSVWMESMMNGLQKRRVMNGLQKRRGLERERERERGKKLFAGAAKRRLAFCVDLGREKENYSTHPDLILSTGEPKPIYRWINNLNWKCDAIPATCNPLRDFLDLVSANENEQLSLREKFQAQPQASRRLGAKKIKI</sequence>
<dbReference type="RefSeq" id="XP_003136563.1">
    <property type="nucleotide sequence ID" value="XM_003136515.1"/>
</dbReference>
<reference evidence="1" key="1">
    <citation type="submission" date="2012-04" db="EMBL/GenBank/DDBJ databases">
        <title>The Genome Sequence of Loa loa.</title>
        <authorList>
            <consortium name="The Broad Institute Genome Sequencing Platform"/>
            <consortium name="Broad Institute Genome Sequencing Center for Infectious Disease"/>
            <person name="Nutman T.B."/>
            <person name="Fink D.L."/>
            <person name="Russ C."/>
            <person name="Young S."/>
            <person name="Zeng Q."/>
            <person name="Gargeya S."/>
            <person name="Alvarado L."/>
            <person name="Berlin A."/>
            <person name="Chapman S.B."/>
            <person name="Chen Z."/>
            <person name="Freedman E."/>
            <person name="Gellesch M."/>
            <person name="Goldberg J."/>
            <person name="Griggs A."/>
            <person name="Gujja S."/>
            <person name="Heilman E.R."/>
            <person name="Heiman D."/>
            <person name="Howarth C."/>
            <person name="Mehta T."/>
            <person name="Neiman D."/>
            <person name="Pearson M."/>
            <person name="Roberts A."/>
            <person name="Saif S."/>
            <person name="Shea T."/>
            <person name="Shenoy N."/>
            <person name="Sisk P."/>
            <person name="Stolte C."/>
            <person name="Sykes S."/>
            <person name="White J."/>
            <person name="Yandava C."/>
            <person name="Haas B."/>
            <person name="Henn M.R."/>
            <person name="Nusbaum C."/>
            <person name="Birren B."/>
        </authorList>
    </citation>
    <scope>NUCLEOTIDE SEQUENCE [LARGE SCALE GENOMIC DNA]</scope>
</reference>
<name>A0A1S0UA30_LOALO</name>
<dbReference type="EMBL" id="JH712455">
    <property type="protein sequence ID" value="EFO27511.1"/>
    <property type="molecule type" value="Genomic_DNA"/>
</dbReference>
<gene>
    <name evidence="1" type="ORF">LOAG_00975</name>
</gene>
<dbReference type="GeneID" id="9938344"/>
<dbReference type="KEGG" id="loa:LOAG_00975"/>
<dbReference type="AlphaFoldDB" id="A0A1S0UA30"/>